<dbReference type="AlphaFoldDB" id="A0AAN9B2X3"/>
<dbReference type="GO" id="GO:0016881">
    <property type="term" value="F:acid-amino acid ligase activity"/>
    <property type="evidence" value="ECO:0007669"/>
    <property type="project" value="TreeGrafter"/>
</dbReference>
<evidence type="ECO:0000313" key="4">
    <source>
        <dbReference type="Proteomes" id="UP001374579"/>
    </source>
</evidence>
<dbReference type="InterPro" id="IPR004993">
    <property type="entry name" value="GH3"/>
</dbReference>
<dbReference type="PANTHER" id="PTHR31901">
    <property type="entry name" value="GH3 DOMAIN-CONTAINING PROTEIN"/>
    <property type="match status" value="1"/>
</dbReference>
<dbReference type="Pfam" id="PF23572">
    <property type="entry name" value="GH3_C"/>
    <property type="match status" value="1"/>
</dbReference>
<feature type="domain" description="GH3 C-terminal" evidence="2">
    <location>
        <begin position="480"/>
        <end position="602"/>
    </location>
</feature>
<evidence type="ECO:0000259" key="2">
    <source>
        <dbReference type="Pfam" id="PF23572"/>
    </source>
</evidence>
<dbReference type="Pfam" id="PF23571">
    <property type="entry name" value="GH3_M"/>
    <property type="match status" value="1"/>
</dbReference>
<gene>
    <name evidence="3" type="ORF">V1264_003853</name>
</gene>
<dbReference type="Proteomes" id="UP001374579">
    <property type="component" value="Unassembled WGS sequence"/>
</dbReference>
<organism evidence="3 4">
    <name type="scientific">Littorina saxatilis</name>
    <dbReference type="NCBI Taxonomy" id="31220"/>
    <lineage>
        <taxon>Eukaryota</taxon>
        <taxon>Metazoa</taxon>
        <taxon>Spiralia</taxon>
        <taxon>Lophotrochozoa</taxon>
        <taxon>Mollusca</taxon>
        <taxon>Gastropoda</taxon>
        <taxon>Caenogastropoda</taxon>
        <taxon>Littorinimorpha</taxon>
        <taxon>Littorinoidea</taxon>
        <taxon>Littorinidae</taxon>
        <taxon>Littorina</taxon>
    </lineage>
</organism>
<feature type="domain" description="GH3 middle" evidence="1">
    <location>
        <begin position="390"/>
        <end position="461"/>
    </location>
</feature>
<dbReference type="InterPro" id="IPR055378">
    <property type="entry name" value="GH3_C"/>
</dbReference>
<dbReference type="EMBL" id="JBAMIC010000013">
    <property type="protein sequence ID" value="KAK7096789.1"/>
    <property type="molecule type" value="Genomic_DNA"/>
</dbReference>
<evidence type="ECO:0000313" key="3">
    <source>
        <dbReference type="EMBL" id="KAK7096789.1"/>
    </source>
</evidence>
<dbReference type="InterPro" id="IPR055377">
    <property type="entry name" value="GH3_M"/>
</dbReference>
<dbReference type="GO" id="GO:0005737">
    <property type="term" value="C:cytoplasm"/>
    <property type="evidence" value="ECO:0007669"/>
    <property type="project" value="TreeGrafter"/>
</dbReference>
<evidence type="ECO:0008006" key="5">
    <source>
        <dbReference type="Google" id="ProtNLM"/>
    </source>
</evidence>
<protein>
    <recommendedName>
        <fullName evidence="5">GH3 domain-containing protein</fullName>
    </recommendedName>
</protein>
<evidence type="ECO:0000259" key="1">
    <source>
        <dbReference type="Pfam" id="PF23571"/>
    </source>
</evidence>
<keyword evidence="4" id="KW-1185">Reference proteome</keyword>
<proteinExistence type="predicted"/>
<dbReference type="Pfam" id="PF03321">
    <property type="entry name" value="GH3"/>
    <property type="match status" value="1"/>
</dbReference>
<name>A0AAN9B2X3_9CAEN</name>
<comment type="caution">
    <text evidence="3">The sequence shown here is derived from an EMBL/GenBank/DDBJ whole genome shotgun (WGS) entry which is preliminary data.</text>
</comment>
<accession>A0AAN9B2X3</accession>
<reference evidence="3 4" key="1">
    <citation type="submission" date="2024-02" db="EMBL/GenBank/DDBJ databases">
        <title>Chromosome-scale genome assembly of the rough periwinkle Littorina saxatilis.</title>
        <authorList>
            <person name="De Jode A."/>
            <person name="Faria R."/>
            <person name="Formenti G."/>
            <person name="Sims Y."/>
            <person name="Smith T.P."/>
            <person name="Tracey A."/>
            <person name="Wood J.M.D."/>
            <person name="Zagrodzka Z.B."/>
            <person name="Johannesson K."/>
            <person name="Butlin R.K."/>
            <person name="Leder E.H."/>
        </authorList>
    </citation>
    <scope>NUCLEOTIDE SEQUENCE [LARGE SCALE GENOMIC DNA]</scope>
    <source>
        <strain evidence="3">Snail1</strain>
        <tissue evidence="3">Muscle</tissue>
    </source>
</reference>
<dbReference type="PANTHER" id="PTHR31901:SF9">
    <property type="entry name" value="GH3 DOMAIN-CONTAINING PROTEIN"/>
    <property type="match status" value="1"/>
</dbReference>
<sequence>MDILTLIACVTGVLVSVVLLLVGLDVLSKKSHSKQSFGQALRHYVSINALSLLGKIYRNKLIRATHKVADAQTAFLLSQLKENGDTEYGKRYDFGTVTSVREFQVRHPLTRYDHYAPYVQKMTDGEKGVLTRQQPALFGVSSGTSGEGNKIIPTLKKQQTTFFLHAVSVLYCCMVETFPSTAHRLRKSLKIFYNPTWRTSKAGVKIGPNSSTPSRQQSVLHMYTTPLAGFEILSEPDALYVHLLFALKDRHLGMIEGNFASLVYNAVTTLHRCLVDLLSDIRHGTLNAKLNVDPSVRARLEKLLQPDPARADEIQKAFDEGGEGAEGVCGRVWPELCMVLTVDSGTFTPYADKLRETYLKGIPLYSPLYAATEGLVGINLWPGDSPSRYLPHPCVQFFEFIPVECSDLEQPETVLLHQVQEGKEYELVLTNISGLYRYRLGDVVRVTGFLNQCPIFEFLYRMGQFLNVRGEKTSEALFYTALKDAVAQWSGLALVDYCCAESILLDDVISENKSTVPRYHVFLELEGMEEQDLLSEDQKTMIDDFLCQKSYVYSSFRKKGSIDVTQVHVLRHGAFHQLRSYVIKNTDASSNQFKVPRVLKHKPFVDFLHGQVLP</sequence>